<accession>A0A6A4VT53</accession>
<evidence type="ECO:0000256" key="1">
    <source>
        <dbReference type="SAM" id="MobiDB-lite"/>
    </source>
</evidence>
<feature type="compositionally biased region" description="Basic residues" evidence="1">
    <location>
        <begin position="82"/>
        <end position="92"/>
    </location>
</feature>
<gene>
    <name evidence="2" type="ORF">FJT64_027936</name>
</gene>
<dbReference type="AlphaFoldDB" id="A0A6A4VT53"/>
<feature type="compositionally biased region" description="Basic and acidic residues" evidence="1">
    <location>
        <begin position="135"/>
        <end position="148"/>
    </location>
</feature>
<proteinExistence type="predicted"/>
<feature type="region of interest" description="Disordered" evidence="1">
    <location>
        <begin position="77"/>
        <end position="110"/>
    </location>
</feature>
<sequence>MSENLRKTFGLDFDFEKFVGDDDSEGADGGEEDPTAGPDATSPVPVPGQSSPEDEDRFDSMGISADHVLAEYMEMAKTPPRATRRQKEKKAYRNQAQAASKNLKASLKRRSSMDRYLSLPVFMEGSDEPPAEDTVDWHRGESARDNGW</sequence>
<feature type="compositionally biased region" description="Acidic residues" evidence="1">
    <location>
        <begin position="21"/>
        <end position="34"/>
    </location>
</feature>
<dbReference type="EMBL" id="VIIS01001378">
    <property type="protein sequence ID" value="KAF0299287.1"/>
    <property type="molecule type" value="Genomic_DNA"/>
</dbReference>
<organism evidence="2 3">
    <name type="scientific">Amphibalanus amphitrite</name>
    <name type="common">Striped barnacle</name>
    <name type="synonym">Balanus amphitrite</name>
    <dbReference type="NCBI Taxonomy" id="1232801"/>
    <lineage>
        <taxon>Eukaryota</taxon>
        <taxon>Metazoa</taxon>
        <taxon>Ecdysozoa</taxon>
        <taxon>Arthropoda</taxon>
        <taxon>Crustacea</taxon>
        <taxon>Multicrustacea</taxon>
        <taxon>Cirripedia</taxon>
        <taxon>Thoracica</taxon>
        <taxon>Thoracicalcarea</taxon>
        <taxon>Balanomorpha</taxon>
        <taxon>Balanoidea</taxon>
        <taxon>Balanidae</taxon>
        <taxon>Amphibalaninae</taxon>
        <taxon>Amphibalanus</taxon>
    </lineage>
</organism>
<name>A0A6A4VT53_AMPAM</name>
<feature type="compositionally biased region" description="Acidic residues" evidence="1">
    <location>
        <begin position="125"/>
        <end position="134"/>
    </location>
</feature>
<feature type="region of interest" description="Disordered" evidence="1">
    <location>
        <begin position="124"/>
        <end position="148"/>
    </location>
</feature>
<evidence type="ECO:0000313" key="3">
    <source>
        <dbReference type="Proteomes" id="UP000440578"/>
    </source>
</evidence>
<reference evidence="2 3" key="1">
    <citation type="submission" date="2019-07" db="EMBL/GenBank/DDBJ databases">
        <title>Draft genome assembly of a fouling barnacle, Amphibalanus amphitrite (Darwin, 1854): The first reference genome for Thecostraca.</title>
        <authorList>
            <person name="Kim W."/>
        </authorList>
    </citation>
    <scope>NUCLEOTIDE SEQUENCE [LARGE SCALE GENOMIC DNA]</scope>
    <source>
        <strain evidence="2">SNU_AA5</strain>
        <tissue evidence="2">Soma without cirri and trophi</tissue>
    </source>
</reference>
<feature type="region of interest" description="Disordered" evidence="1">
    <location>
        <begin position="17"/>
        <end position="62"/>
    </location>
</feature>
<dbReference type="Proteomes" id="UP000440578">
    <property type="component" value="Unassembled WGS sequence"/>
</dbReference>
<evidence type="ECO:0000313" key="2">
    <source>
        <dbReference type="EMBL" id="KAF0299287.1"/>
    </source>
</evidence>
<protein>
    <submittedName>
        <fullName evidence="2">Uncharacterized protein</fullName>
    </submittedName>
</protein>
<comment type="caution">
    <text evidence="2">The sequence shown here is derived from an EMBL/GenBank/DDBJ whole genome shotgun (WGS) entry which is preliminary data.</text>
</comment>
<keyword evidence="3" id="KW-1185">Reference proteome</keyword>